<dbReference type="GO" id="GO:0030687">
    <property type="term" value="C:preribosome, large subunit precursor"/>
    <property type="evidence" value="ECO:0007669"/>
    <property type="project" value="TreeGrafter"/>
</dbReference>
<reference evidence="1" key="1">
    <citation type="journal article" date="2016" name="Gigascience">
        <title>De novo construction of an expanded transcriptome assembly for the western tarnished plant bug, Lygus hesperus.</title>
        <authorList>
            <person name="Tassone E.E."/>
            <person name="Geib S.M."/>
            <person name="Hall B."/>
            <person name="Fabrick J.A."/>
            <person name="Brent C.S."/>
            <person name="Hull J.J."/>
        </authorList>
    </citation>
    <scope>NUCLEOTIDE SEQUENCE</scope>
</reference>
<accession>A0A146LB35</accession>
<name>A0A146LB35_LYGHE</name>
<dbReference type="InterPro" id="IPR007174">
    <property type="entry name" value="Las1"/>
</dbReference>
<dbReference type="GO" id="GO:0090730">
    <property type="term" value="C:Las1 complex"/>
    <property type="evidence" value="ECO:0007669"/>
    <property type="project" value="InterPro"/>
</dbReference>
<dbReference type="PANTHER" id="PTHR15002:SF0">
    <property type="entry name" value="RIBOSOMAL BIOGENESIS PROTEIN LAS1L"/>
    <property type="match status" value="1"/>
</dbReference>
<proteinExistence type="predicted"/>
<dbReference type="Pfam" id="PF04031">
    <property type="entry name" value="Las1"/>
    <property type="match status" value="1"/>
</dbReference>
<protein>
    <submittedName>
        <fullName evidence="1">LAS1-like protein</fullName>
    </submittedName>
</protein>
<dbReference type="AlphaFoldDB" id="A0A146LB35"/>
<organism evidence="1">
    <name type="scientific">Lygus hesperus</name>
    <name type="common">Western plant bug</name>
    <dbReference type="NCBI Taxonomy" id="30085"/>
    <lineage>
        <taxon>Eukaryota</taxon>
        <taxon>Metazoa</taxon>
        <taxon>Ecdysozoa</taxon>
        <taxon>Arthropoda</taxon>
        <taxon>Hexapoda</taxon>
        <taxon>Insecta</taxon>
        <taxon>Pterygota</taxon>
        <taxon>Neoptera</taxon>
        <taxon>Paraneoptera</taxon>
        <taxon>Hemiptera</taxon>
        <taxon>Heteroptera</taxon>
        <taxon>Panheteroptera</taxon>
        <taxon>Cimicomorpha</taxon>
        <taxon>Miridae</taxon>
        <taxon>Mirini</taxon>
        <taxon>Lygus</taxon>
    </lineage>
</organism>
<dbReference type="GO" id="GO:0000470">
    <property type="term" value="P:maturation of LSU-rRNA"/>
    <property type="evidence" value="ECO:0007669"/>
    <property type="project" value="TreeGrafter"/>
</dbReference>
<dbReference type="GO" id="GO:0000460">
    <property type="term" value="P:maturation of 5.8S rRNA"/>
    <property type="evidence" value="ECO:0007669"/>
    <property type="project" value="TreeGrafter"/>
</dbReference>
<gene>
    <name evidence="1" type="primary">SPBC16C6.12c</name>
    <name evidence="1" type="ORF">g.27948</name>
</gene>
<dbReference type="GO" id="GO:0004519">
    <property type="term" value="F:endonuclease activity"/>
    <property type="evidence" value="ECO:0007669"/>
    <property type="project" value="InterPro"/>
</dbReference>
<sequence length="516" mass="59349">MTKVRRVPWKNRFEWLEVYNMLQNSNDLAETEKAAQHMELWIERGHCPPAVEYTCRFIKPICRDPYFFSSQSNSESGTNLQVQYATSILRFINILGEVESEKSLSLNARALKIGLPEWVVNTRHQISHGSCLPSLDLLRISVDSLLKWLKVNYWEVEKHAMKDLILPDTAFLFKDKFSQLLDIYVHLHEVSSKNTKLVGAINSQDIKEKVLKLGQLQYQLFRQEIRTWETTVMPSVSSVYEPTQLVKITILTTIQLVVRTIKPYFEHETANATEIFVCFLLQDGVDEDIDTRIKRWQPLLAALHAKGRFPILLNRMVDYACNEQSEYHKHAAGWTILLLKSLLKRYKAQKKLDLISRHSIPSSKRIKLHLTEKQKTLLTKDTVKHQLSIETGTQESNDVLSKLFEVIERKNPSLKATFKLHDAKFLSEQEIHQLIHRIFLTPNKSACAISELLLDMSTQLTRSAVVSLLGLAKLKSDTPTMFPKSNLNVFDSMSLARCLLPGTRTGTLTKTMDDCQ</sequence>
<dbReference type="PANTHER" id="PTHR15002">
    <property type="entry name" value="RIBOSOMAL BIOGENESIS PROTEIN LAS1L"/>
    <property type="match status" value="1"/>
</dbReference>
<evidence type="ECO:0000313" key="1">
    <source>
        <dbReference type="EMBL" id="JAQ04312.1"/>
    </source>
</evidence>
<dbReference type="EMBL" id="GDHC01014317">
    <property type="protein sequence ID" value="JAQ04312.1"/>
    <property type="molecule type" value="Transcribed_RNA"/>
</dbReference>